<evidence type="ECO:0000256" key="2">
    <source>
        <dbReference type="ARBA" id="ARBA00004141"/>
    </source>
</evidence>
<dbReference type="Gene3D" id="1.10.357.140">
    <property type="entry name" value="UbiA prenyltransferase"/>
    <property type="match status" value="1"/>
</dbReference>
<gene>
    <name evidence="11" type="primary">ubiA</name>
    <name evidence="13" type="ORF">DJ66_0471</name>
</gene>
<dbReference type="CDD" id="cd13959">
    <property type="entry name" value="PT_UbiA_COQ2"/>
    <property type="match status" value="1"/>
</dbReference>
<evidence type="ECO:0000256" key="12">
    <source>
        <dbReference type="NCBIfam" id="TIGR01474"/>
    </source>
</evidence>
<dbReference type="Pfam" id="PF01040">
    <property type="entry name" value="UbiA"/>
    <property type="match status" value="1"/>
</dbReference>
<comment type="function">
    <text evidence="11">Catalyzes the prenylation of para-hydroxybenzoate (PHB) with an all-trans polyprenyl group. Mediates the second step in the final reaction sequence of ubiquinone-8 (UQ-8) biosynthesis, which is the condensation of the polyisoprenoid side chain with PHB, generating the first membrane-bound Q intermediate 3-octaprenyl-4-hydroxybenzoate.</text>
</comment>
<dbReference type="Gene3D" id="1.20.120.1780">
    <property type="entry name" value="UbiA prenyltransferase"/>
    <property type="match status" value="1"/>
</dbReference>
<keyword evidence="7 11" id="KW-0831">Ubiquinone biosynthesis</keyword>
<dbReference type="InterPro" id="IPR030470">
    <property type="entry name" value="UbiA_prenylTrfase_CS"/>
</dbReference>
<accession>A0A094ZZ05</accession>
<sequence length="309" mass="35721">MPGLFLHYWRNLIMNSVFSPYAHLARLHMLTGWHLVLLPSLWSTIFAAYPLRRAGLLSWSTIFWYLCFYLIGSIIVRSAGCTWNDLVDHNIDSQVSRTRSRPLPAGQCSRSRAYIFAIFQFAISFILLLQLNYFVICIGFAVFVILLIYPFSKRFIPCPQVVLGICFGGGVFVGWGSLHESFSWTAFWLFMGTIFWVIHFDTVYAHQDKKDDERIGINSTARLFADHTKIWISILYSLFTLCFMIALYLVQANFFAWIGLLIALFFTIKRIISLDISSSDQCFLFFKTADMTGMFIFASLIFSLFLDQF</sequence>
<feature type="transmembrane region" description="Helical" evidence="11">
    <location>
        <begin position="230"/>
        <end position="248"/>
    </location>
</feature>
<comment type="pathway">
    <text evidence="11">Cofactor biosynthesis; ubiquinone biosynthesis.</text>
</comment>
<feature type="transmembrane region" description="Helical" evidence="11">
    <location>
        <begin position="161"/>
        <end position="178"/>
    </location>
</feature>
<evidence type="ECO:0000256" key="8">
    <source>
        <dbReference type="ARBA" id="ARBA00022692"/>
    </source>
</evidence>
<dbReference type="Proteomes" id="UP000033731">
    <property type="component" value="Unassembled WGS sequence"/>
</dbReference>
<proteinExistence type="inferred from homology"/>
<dbReference type="InterPro" id="IPR039653">
    <property type="entry name" value="Prenyltransferase"/>
</dbReference>
<dbReference type="InterPro" id="IPR044878">
    <property type="entry name" value="UbiA_sf"/>
</dbReference>
<evidence type="ECO:0000256" key="6">
    <source>
        <dbReference type="ARBA" id="ARBA00022679"/>
    </source>
</evidence>
<feature type="transmembrane region" description="Helical" evidence="11">
    <location>
        <begin position="56"/>
        <end position="76"/>
    </location>
</feature>
<keyword evidence="4 11" id="KW-1003">Cell membrane</keyword>
<evidence type="ECO:0000256" key="5">
    <source>
        <dbReference type="ARBA" id="ARBA00022519"/>
    </source>
</evidence>
<keyword evidence="14" id="KW-1185">Reference proteome</keyword>
<name>A0A094ZZ05_9HYPH</name>
<dbReference type="FunFam" id="1.10.357.140:FF:000008">
    <property type="entry name" value="4-hydroxybenzoate octaprenyltransferase"/>
    <property type="match status" value="1"/>
</dbReference>
<feature type="transmembrane region" description="Helical" evidence="11">
    <location>
        <begin position="121"/>
        <end position="149"/>
    </location>
</feature>
<evidence type="ECO:0000313" key="13">
    <source>
        <dbReference type="EMBL" id="KJZ81749.1"/>
    </source>
</evidence>
<dbReference type="PATRIC" id="fig|556287.8.peg.435"/>
<evidence type="ECO:0000256" key="4">
    <source>
        <dbReference type="ARBA" id="ARBA00022475"/>
    </source>
</evidence>
<comment type="caution">
    <text evidence="13">The sequence shown here is derived from an EMBL/GenBank/DDBJ whole genome shotgun (WGS) entry which is preliminary data.</text>
</comment>
<dbReference type="AlphaFoldDB" id="A0A094ZZ05"/>
<dbReference type="PROSITE" id="PS00943">
    <property type="entry name" value="UBIA"/>
    <property type="match status" value="1"/>
</dbReference>
<feature type="transmembrane region" description="Helical" evidence="11">
    <location>
        <begin position="284"/>
        <end position="306"/>
    </location>
</feature>
<keyword evidence="5 11" id="KW-0997">Cell inner membrane</keyword>
<evidence type="ECO:0000313" key="14">
    <source>
        <dbReference type="Proteomes" id="UP000033731"/>
    </source>
</evidence>
<dbReference type="EMBL" id="JMTK01000002">
    <property type="protein sequence ID" value="KJZ81749.1"/>
    <property type="molecule type" value="Genomic_DNA"/>
</dbReference>
<dbReference type="HAMAP" id="MF_01635">
    <property type="entry name" value="UbiA"/>
    <property type="match status" value="1"/>
</dbReference>
<feature type="transmembrane region" description="Helical" evidence="11">
    <location>
        <begin position="254"/>
        <end position="272"/>
    </location>
</feature>
<dbReference type="InterPro" id="IPR006370">
    <property type="entry name" value="HB_polyprenyltransferase-like"/>
</dbReference>
<protein>
    <recommendedName>
        <fullName evidence="11 12">4-hydroxybenzoate octaprenyltransferase</fullName>
        <ecNumber evidence="11 12">2.5.1.39</ecNumber>
    </recommendedName>
    <alternativeName>
        <fullName evidence="11">4-HB polyprenyltransferase</fullName>
    </alternativeName>
</protein>
<dbReference type="PANTHER" id="PTHR11048">
    <property type="entry name" value="PRENYLTRANSFERASES"/>
    <property type="match status" value="1"/>
</dbReference>
<dbReference type="GO" id="GO:0006744">
    <property type="term" value="P:ubiquinone biosynthetic process"/>
    <property type="evidence" value="ECO:0007669"/>
    <property type="project" value="UniProtKB-UniRule"/>
</dbReference>
<comment type="catalytic activity">
    <reaction evidence="11">
        <text>all-trans-octaprenyl diphosphate + 4-hydroxybenzoate = 4-hydroxy-3-(all-trans-octaprenyl)benzoate + diphosphate</text>
        <dbReference type="Rhea" id="RHEA:27782"/>
        <dbReference type="ChEBI" id="CHEBI:1617"/>
        <dbReference type="ChEBI" id="CHEBI:17879"/>
        <dbReference type="ChEBI" id="CHEBI:33019"/>
        <dbReference type="ChEBI" id="CHEBI:57711"/>
        <dbReference type="EC" id="2.5.1.39"/>
    </reaction>
</comment>
<feature type="transmembrane region" description="Helical" evidence="11">
    <location>
        <begin position="184"/>
        <end position="204"/>
    </location>
</feature>
<dbReference type="EC" id="2.5.1.39" evidence="11 12"/>
<dbReference type="FunFam" id="1.20.120.1780:FF:000001">
    <property type="entry name" value="4-hydroxybenzoate octaprenyltransferase"/>
    <property type="match status" value="1"/>
</dbReference>
<comment type="cofactor">
    <cofactor evidence="1 11">
        <name>Mg(2+)</name>
        <dbReference type="ChEBI" id="CHEBI:18420"/>
    </cofactor>
</comment>
<dbReference type="GO" id="GO:0008412">
    <property type="term" value="F:4-hydroxybenzoate polyprenyltransferase activity"/>
    <property type="evidence" value="ECO:0007669"/>
    <property type="project" value="UniProtKB-UniRule"/>
</dbReference>
<organism evidence="13 14">
    <name type="scientific">Candidatus Liberibacter solanacearum</name>
    <dbReference type="NCBI Taxonomy" id="556287"/>
    <lineage>
        <taxon>Bacteria</taxon>
        <taxon>Pseudomonadati</taxon>
        <taxon>Pseudomonadota</taxon>
        <taxon>Alphaproteobacteria</taxon>
        <taxon>Hyphomicrobiales</taxon>
        <taxon>Rhizobiaceae</taxon>
        <taxon>Liberibacter</taxon>
    </lineage>
</organism>
<keyword evidence="8 11" id="KW-0812">Transmembrane</keyword>
<comment type="subcellular location">
    <subcellularLocation>
        <location evidence="11">Cell inner membrane</location>
        <topology evidence="11">Multi-pass membrane protein</topology>
    </subcellularLocation>
    <subcellularLocation>
        <location evidence="2">Membrane</location>
        <topology evidence="2">Multi-pass membrane protein</topology>
    </subcellularLocation>
</comment>
<reference evidence="13 14" key="1">
    <citation type="journal article" date="2015" name="Phytopathology">
        <title>Genomes of Candidatus Liberibacter solanacearum haplotype A from New Zealand and the USA suggest significant genome plasticity in the species.</title>
        <authorList>
            <person name="Thompson S.M."/>
            <person name="Johnson C.P."/>
            <person name="Lu A.Y."/>
            <person name="Frampton R.A."/>
            <person name="Sullivan K.L."/>
            <person name="Fiers M.W."/>
            <person name="Crowhurst R.N."/>
            <person name="Pitman A.R."/>
            <person name="Scott I."/>
            <person name="Gudmestad N.C."/>
            <person name="Smith G.R."/>
        </authorList>
    </citation>
    <scope>NUCLEOTIDE SEQUENCE [LARGE SCALE GENOMIC DNA]</scope>
    <source>
        <strain evidence="13 14">LsoNZ1</strain>
    </source>
</reference>
<keyword evidence="6 11" id="KW-0808">Transferase</keyword>
<keyword evidence="9 11" id="KW-1133">Transmembrane helix</keyword>
<dbReference type="UniPathway" id="UPA00232"/>
<evidence type="ECO:0000256" key="1">
    <source>
        <dbReference type="ARBA" id="ARBA00001946"/>
    </source>
</evidence>
<evidence type="ECO:0000256" key="3">
    <source>
        <dbReference type="ARBA" id="ARBA00005985"/>
    </source>
</evidence>
<keyword evidence="11" id="KW-0460">Magnesium</keyword>
<dbReference type="NCBIfam" id="TIGR01474">
    <property type="entry name" value="ubiA_proteo"/>
    <property type="match status" value="1"/>
</dbReference>
<evidence type="ECO:0000256" key="9">
    <source>
        <dbReference type="ARBA" id="ARBA00022989"/>
    </source>
</evidence>
<dbReference type="InterPro" id="IPR000537">
    <property type="entry name" value="UbiA_prenyltransferase"/>
</dbReference>
<dbReference type="PANTHER" id="PTHR11048:SF28">
    <property type="entry name" value="4-HYDROXYBENZOATE POLYPRENYLTRANSFERASE, MITOCHONDRIAL"/>
    <property type="match status" value="1"/>
</dbReference>
<evidence type="ECO:0000256" key="10">
    <source>
        <dbReference type="ARBA" id="ARBA00023136"/>
    </source>
</evidence>
<comment type="similarity">
    <text evidence="3 11">Belongs to the UbiA prenyltransferase family.</text>
</comment>
<keyword evidence="10 11" id="KW-0472">Membrane</keyword>
<feature type="transmembrane region" description="Helical" evidence="11">
    <location>
        <begin position="30"/>
        <end position="49"/>
    </location>
</feature>
<evidence type="ECO:0000256" key="11">
    <source>
        <dbReference type="HAMAP-Rule" id="MF_01635"/>
    </source>
</evidence>
<evidence type="ECO:0000256" key="7">
    <source>
        <dbReference type="ARBA" id="ARBA00022688"/>
    </source>
</evidence>
<dbReference type="GO" id="GO:0005886">
    <property type="term" value="C:plasma membrane"/>
    <property type="evidence" value="ECO:0007669"/>
    <property type="project" value="UniProtKB-SubCell"/>
</dbReference>